<sequence>MFRMKNSVLVPDIIPIDTRFSAYETDDDEIALAGYQTIKSKAMVERQYPNYKGTVGSEGIKCWDLWDKKVNEIWLGDIKADEQPNKDGYVPFVFRTVSLGSMLQDADALSHWGESIFFLIRHLIPEYNRLLSIMQTINMQAPLGAKQYPNEGGKGATPPDYPEIMTVTSMGKEDRILPIDIQDIQRSAVTLLSTIGLLVQEGSKSSVNLGSLNFPLAGVTLLEIEEGQEQVFLPRLDAKAWLNQGLAEMFTKQVIKIGKPVELGRSGHKQTFDLGVLKGQYETTYKYRRKSPKTDIGRITMANQAREWYPPDYIYEKVLEVEDPAG</sequence>
<feature type="non-terminal residue" evidence="1">
    <location>
        <position position="326"/>
    </location>
</feature>
<protein>
    <submittedName>
        <fullName evidence="1">Uncharacterized protein</fullName>
    </submittedName>
</protein>
<organism evidence="1">
    <name type="scientific">marine sediment metagenome</name>
    <dbReference type="NCBI Taxonomy" id="412755"/>
    <lineage>
        <taxon>unclassified sequences</taxon>
        <taxon>metagenomes</taxon>
        <taxon>ecological metagenomes</taxon>
    </lineage>
</organism>
<dbReference type="EMBL" id="LAZR01061304">
    <property type="protein sequence ID" value="KKK63847.1"/>
    <property type="molecule type" value="Genomic_DNA"/>
</dbReference>
<name>A0A0F8X431_9ZZZZ</name>
<reference evidence="1" key="1">
    <citation type="journal article" date="2015" name="Nature">
        <title>Complex archaea that bridge the gap between prokaryotes and eukaryotes.</title>
        <authorList>
            <person name="Spang A."/>
            <person name="Saw J.H."/>
            <person name="Jorgensen S.L."/>
            <person name="Zaremba-Niedzwiedzka K."/>
            <person name="Martijn J."/>
            <person name="Lind A.E."/>
            <person name="van Eijk R."/>
            <person name="Schleper C."/>
            <person name="Guy L."/>
            <person name="Ettema T.J."/>
        </authorList>
    </citation>
    <scope>NUCLEOTIDE SEQUENCE</scope>
</reference>
<comment type="caution">
    <text evidence="1">The sequence shown here is derived from an EMBL/GenBank/DDBJ whole genome shotgun (WGS) entry which is preliminary data.</text>
</comment>
<dbReference type="AlphaFoldDB" id="A0A0F8X431"/>
<gene>
    <name evidence="1" type="ORF">LCGC14_2990160</name>
</gene>
<accession>A0A0F8X431</accession>
<evidence type="ECO:0000313" key="1">
    <source>
        <dbReference type="EMBL" id="KKK63847.1"/>
    </source>
</evidence>
<proteinExistence type="predicted"/>